<evidence type="ECO:0000259" key="1">
    <source>
        <dbReference type="Pfam" id="PF20150"/>
    </source>
</evidence>
<proteinExistence type="predicted"/>
<comment type="caution">
    <text evidence="2">The sequence shown here is derived from an EMBL/GenBank/DDBJ whole genome shotgun (WGS) entry which is preliminary data.</text>
</comment>
<dbReference type="AlphaFoldDB" id="A0A8H4RYJ4"/>
<reference evidence="2 3" key="1">
    <citation type="submission" date="2020-03" db="EMBL/GenBank/DDBJ databases">
        <title>Draft Genome Sequence of Cudoniella acicularis.</title>
        <authorList>
            <person name="Buettner E."/>
            <person name="Kellner H."/>
        </authorList>
    </citation>
    <scope>NUCLEOTIDE SEQUENCE [LARGE SCALE GENOMIC DNA]</scope>
    <source>
        <strain evidence="2 3">DSM 108380</strain>
    </source>
</reference>
<feature type="domain" description="2EXR" evidence="1">
    <location>
        <begin position="10"/>
        <end position="79"/>
    </location>
</feature>
<dbReference type="Proteomes" id="UP000566819">
    <property type="component" value="Unassembled WGS sequence"/>
</dbReference>
<dbReference type="EMBL" id="JAAMPI010000006">
    <property type="protein sequence ID" value="KAF4637893.1"/>
    <property type="molecule type" value="Genomic_DNA"/>
</dbReference>
<evidence type="ECO:0000313" key="3">
    <source>
        <dbReference type="Proteomes" id="UP000566819"/>
    </source>
</evidence>
<gene>
    <name evidence="2" type="ORF">G7Y89_g186</name>
</gene>
<organism evidence="2 3">
    <name type="scientific">Cudoniella acicularis</name>
    <dbReference type="NCBI Taxonomy" id="354080"/>
    <lineage>
        <taxon>Eukaryota</taxon>
        <taxon>Fungi</taxon>
        <taxon>Dikarya</taxon>
        <taxon>Ascomycota</taxon>
        <taxon>Pezizomycotina</taxon>
        <taxon>Leotiomycetes</taxon>
        <taxon>Helotiales</taxon>
        <taxon>Tricladiaceae</taxon>
        <taxon>Cudoniella</taxon>
    </lineage>
</organism>
<dbReference type="Pfam" id="PF20150">
    <property type="entry name" value="2EXR"/>
    <property type="match status" value="1"/>
</dbReference>
<keyword evidence="3" id="KW-1185">Reference proteome</keyword>
<sequence length="184" mass="20242">MAQPTGLNNVPSDIRRDIWGRNGPQSRIIEVRLERKAQATFPSSSLLGVSRESRAQYTEDFSQLLVNGEAYVNVKKDIVYIPAPPLEHPGASAVVSEELLWSVVDAMTKFALEKVKHLAVDIGLCFNGEAGEPVDKIEFLTAFSSLQTITLVASRIAMNPNNQLRHTPQPGEPVGENYSLVEID</sequence>
<evidence type="ECO:0000313" key="2">
    <source>
        <dbReference type="EMBL" id="KAF4637893.1"/>
    </source>
</evidence>
<accession>A0A8H4RYJ4</accession>
<name>A0A8H4RYJ4_9HELO</name>
<protein>
    <recommendedName>
        <fullName evidence="1">2EXR domain-containing protein</fullName>
    </recommendedName>
</protein>
<dbReference type="InterPro" id="IPR045518">
    <property type="entry name" value="2EXR"/>
</dbReference>